<sequence>MTMENKHYLEFTECTVYTPEYAKQLAIHENAIETSIKKIKVLSNLVLEYTKAYQGVHSISKKISEVLETLKPDLDNVVSVDEIKISDSFATCSQLLKDFNESHETMEGILINQIYRRLDDFNESISDIKSKKKSCDKRRMKFESIQHKFVQSSKKSFENNPNMEKNYFIEQNLYCQGQCQYLSDILDIEERLKFDVSETYRQNWKSIKIGINKHMIEYLSNIETVGNYNEDCPILKNYFYLTEKTGRLMKCFISYNMDCQELTITKTNKAPKLKKVIKLNFYEDFLNARRYLISFTLENDKDMLFIFNNIIIYKLWRCRLKPEEYGTLKKVKKKKFITENKYLALQFLIKGIESKSSIFSIFEYSKSYLKCVSFYGEDEKTTNVKDTHSKLRFSWQKI</sequence>
<organism evidence="2 3">
    <name type="scientific">Intoshia linei</name>
    <dbReference type="NCBI Taxonomy" id="1819745"/>
    <lineage>
        <taxon>Eukaryota</taxon>
        <taxon>Metazoa</taxon>
        <taxon>Spiralia</taxon>
        <taxon>Lophotrochozoa</taxon>
        <taxon>Mesozoa</taxon>
        <taxon>Orthonectida</taxon>
        <taxon>Rhopaluridae</taxon>
        <taxon>Intoshia</taxon>
    </lineage>
</organism>
<dbReference type="InterPro" id="IPR027267">
    <property type="entry name" value="AH/BAR_dom_sf"/>
</dbReference>
<evidence type="ECO:0000313" key="2">
    <source>
        <dbReference type="EMBL" id="OAF67628.1"/>
    </source>
</evidence>
<comment type="caution">
    <text evidence="2">The sequence shown here is derived from an EMBL/GenBank/DDBJ whole genome shotgun (WGS) entry which is preliminary data.</text>
</comment>
<dbReference type="EMBL" id="LWCA01000613">
    <property type="protein sequence ID" value="OAF67628.1"/>
    <property type="molecule type" value="Genomic_DNA"/>
</dbReference>
<dbReference type="InterPro" id="IPR004148">
    <property type="entry name" value="BAR_dom"/>
</dbReference>
<dbReference type="Gene3D" id="1.20.1270.60">
    <property type="entry name" value="Arfaptin homology (AH) domain/BAR domain"/>
    <property type="match status" value="1"/>
</dbReference>
<dbReference type="Proteomes" id="UP000078046">
    <property type="component" value="Unassembled WGS sequence"/>
</dbReference>
<dbReference type="OrthoDB" id="3183924at2759"/>
<keyword evidence="3" id="KW-1185">Reference proteome</keyword>
<reference evidence="2 3" key="1">
    <citation type="submission" date="2016-04" db="EMBL/GenBank/DDBJ databases">
        <title>The genome of Intoshia linei affirms orthonectids as highly simplified spiralians.</title>
        <authorList>
            <person name="Mikhailov K.V."/>
            <person name="Slusarev G.S."/>
            <person name="Nikitin M.A."/>
            <person name="Logacheva M.D."/>
            <person name="Penin A."/>
            <person name="Aleoshin V."/>
            <person name="Panchin Y.V."/>
        </authorList>
    </citation>
    <scope>NUCLEOTIDE SEQUENCE [LARGE SCALE GENOMIC DNA]</scope>
    <source>
        <strain evidence="2">Intl2013</strain>
        <tissue evidence="2">Whole animal</tissue>
    </source>
</reference>
<gene>
    <name evidence="2" type="ORF">A3Q56_04515</name>
</gene>
<name>A0A177B029_9BILA</name>
<dbReference type="Pfam" id="PF16746">
    <property type="entry name" value="BAR_3"/>
    <property type="match status" value="1"/>
</dbReference>
<proteinExistence type="predicted"/>
<dbReference type="AlphaFoldDB" id="A0A177B029"/>
<dbReference type="GO" id="GO:0005737">
    <property type="term" value="C:cytoplasm"/>
    <property type="evidence" value="ECO:0007669"/>
    <property type="project" value="InterPro"/>
</dbReference>
<evidence type="ECO:0000259" key="1">
    <source>
        <dbReference type="Pfam" id="PF16746"/>
    </source>
</evidence>
<accession>A0A177B029</accession>
<feature type="domain" description="BAR" evidence="1">
    <location>
        <begin position="9"/>
        <end position="199"/>
    </location>
</feature>
<protein>
    <recommendedName>
        <fullName evidence="1">BAR domain-containing protein</fullName>
    </recommendedName>
</protein>
<feature type="non-terminal residue" evidence="2">
    <location>
        <position position="398"/>
    </location>
</feature>
<evidence type="ECO:0000313" key="3">
    <source>
        <dbReference type="Proteomes" id="UP000078046"/>
    </source>
</evidence>
<dbReference type="SUPFAM" id="SSF103657">
    <property type="entry name" value="BAR/IMD domain-like"/>
    <property type="match status" value="1"/>
</dbReference>